<name>A0A1Q5PRI3_9ACTO</name>
<dbReference type="RefSeq" id="WP_075361378.1">
    <property type="nucleotide sequence ID" value="NZ_MPDM01000003.1"/>
</dbReference>
<accession>A0A1Q5PRI3</accession>
<dbReference type="InterPro" id="IPR027417">
    <property type="entry name" value="P-loop_NTPase"/>
</dbReference>
<dbReference type="AlphaFoldDB" id="A0A1Q5PRI3"/>
<dbReference type="STRING" id="156892.BM477_03980"/>
<dbReference type="EMBL" id="MPDM01000003">
    <property type="protein sequence ID" value="OKL50052.1"/>
    <property type="molecule type" value="Genomic_DNA"/>
</dbReference>
<reference evidence="2" key="1">
    <citation type="submission" date="2016-11" db="EMBL/GenBank/DDBJ databases">
        <title>Actinomyces gypaetusis sp. nov. isolated from Gypaetus barbatus in Qinghai Tibet Plateau China.</title>
        <authorList>
            <person name="Meng X."/>
        </authorList>
    </citation>
    <scope>NUCLEOTIDE SEQUENCE [LARGE SCALE GENOMIC DNA]</scope>
    <source>
        <strain evidence="2">DSM 15383</strain>
    </source>
</reference>
<sequence>MEGSSKTVEQQQRLGLARSVLNQAEVAFGLKDRAFLQDFAQEAKPSKVWGGSNISLSERVKTVMGTSGWAAVLGRVSIGWAAWAEMGIDLGRVLYLPSPEERALWVMETMLGAVEVVVYEAELFTSSQLLRLEAKAKARDTLLLAYSLELQRQREQVLGREVKAS</sequence>
<keyword evidence="2" id="KW-1185">Reference proteome</keyword>
<proteinExistence type="predicted"/>
<dbReference type="OrthoDB" id="3254736at2"/>
<comment type="caution">
    <text evidence="1">The sequence shown here is derived from an EMBL/GenBank/DDBJ whole genome shotgun (WGS) entry which is preliminary data.</text>
</comment>
<protein>
    <submittedName>
        <fullName evidence="1">Uncharacterized protein</fullName>
    </submittedName>
</protein>
<organism evidence="1 2">
    <name type="scientific">Boudabousia marimammalium</name>
    <dbReference type="NCBI Taxonomy" id="156892"/>
    <lineage>
        <taxon>Bacteria</taxon>
        <taxon>Bacillati</taxon>
        <taxon>Actinomycetota</taxon>
        <taxon>Actinomycetes</taxon>
        <taxon>Actinomycetales</taxon>
        <taxon>Actinomycetaceae</taxon>
        <taxon>Boudabousia</taxon>
    </lineage>
</organism>
<gene>
    <name evidence="1" type="ORF">BM477_03980</name>
</gene>
<evidence type="ECO:0000313" key="2">
    <source>
        <dbReference type="Proteomes" id="UP000186465"/>
    </source>
</evidence>
<dbReference type="Gene3D" id="3.40.50.300">
    <property type="entry name" value="P-loop containing nucleotide triphosphate hydrolases"/>
    <property type="match status" value="1"/>
</dbReference>
<evidence type="ECO:0000313" key="1">
    <source>
        <dbReference type="EMBL" id="OKL50052.1"/>
    </source>
</evidence>
<dbReference type="Proteomes" id="UP000186465">
    <property type="component" value="Unassembled WGS sequence"/>
</dbReference>